<evidence type="ECO:0000256" key="1">
    <source>
        <dbReference type="ARBA" id="ARBA00004245"/>
    </source>
</evidence>
<evidence type="ECO:0000256" key="5">
    <source>
        <dbReference type="ARBA" id="ARBA00023212"/>
    </source>
</evidence>
<comment type="caution">
    <text evidence="7">The sequence shown here is derived from an EMBL/GenBank/DDBJ whole genome shotgun (WGS) entry which is preliminary data.</text>
</comment>
<keyword evidence="5 6" id="KW-0206">Cytoskeleton</keyword>
<gene>
    <name evidence="7" type="ORF">AC631_00169</name>
</gene>
<dbReference type="GeneID" id="26837178"/>
<sequence>MPAYHSTFLTEQTEDSRLVGNIALLPIHTKFRGPSYPPQQDYDIIEETLDLFRANSFFKNFEIKGPADRLLIYGILFVSDCLSKLNKSVNFKEATRILNNLSLDSFSLPGDIGFPLNSMYQPPANKNEADLLRSYLQQFRQELADRLLKRIYGDDPNTPSKFWLAFTRRRFMNKSL</sequence>
<dbReference type="OrthoDB" id="200404at2759"/>
<evidence type="ECO:0000313" key="7">
    <source>
        <dbReference type="EMBL" id="KSA04090.1"/>
    </source>
</evidence>
<evidence type="ECO:0000256" key="6">
    <source>
        <dbReference type="PIRNR" id="PIRNR016315"/>
    </source>
</evidence>
<dbReference type="FunFam" id="1.10.1760.10:FF:000002">
    <property type="entry name" value="Actin-related protein 2/3 complex subunit 3"/>
    <property type="match status" value="1"/>
</dbReference>
<keyword evidence="8" id="KW-1185">Reference proteome</keyword>
<keyword evidence="3 6" id="KW-0963">Cytoplasm</keyword>
<comment type="subcellular location">
    <subcellularLocation>
        <location evidence="1 6">Cytoplasm</location>
        <location evidence="1 6">Cytoskeleton</location>
    </subcellularLocation>
</comment>
<dbReference type="GO" id="GO:0005885">
    <property type="term" value="C:Arp2/3 protein complex"/>
    <property type="evidence" value="ECO:0007669"/>
    <property type="project" value="UniProtKB-UniRule"/>
</dbReference>
<dbReference type="GO" id="GO:0030833">
    <property type="term" value="P:regulation of actin filament polymerization"/>
    <property type="evidence" value="ECO:0007669"/>
    <property type="project" value="InterPro"/>
</dbReference>
<proteinExistence type="inferred from homology"/>
<name>A0A0V1Q6V7_9ASCO</name>
<dbReference type="GO" id="GO:0034314">
    <property type="term" value="P:Arp2/3 complex-mediated actin nucleation"/>
    <property type="evidence" value="ECO:0007669"/>
    <property type="project" value="UniProtKB-UniRule"/>
</dbReference>
<dbReference type="EMBL" id="LMYN01000002">
    <property type="protein sequence ID" value="KSA04090.1"/>
    <property type="molecule type" value="Genomic_DNA"/>
</dbReference>
<dbReference type="PANTHER" id="PTHR12391">
    <property type="entry name" value="ARP2/3 COMPLEX 21 KD SUBUNIT"/>
    <property type="match status" value="1"/>
</dbReference>
<dbReference type="Pfam" id="PF04062">
    <property type="entry name" value="P21-Arc"/>
    <property type="match status" value="1"/>
</dbReference>
<evidence type="ECO:0000313" key="8">
    <source>
        <dbReference type="Proteomes" id="UP000054251"/>
    </source>
</evidence>
<dbReference type="SUPFAM" id="SSF69060">
    <property type="entry name" value="Arp2/3 complex 21 kDa subunit ARPC3"/>
    <property type="match status" value="1"/>
</dbReference>
<dbReference type="Proteomes" id="UP000054251">
    <property type="component" value="Unassembled WGS sequence"/>
</dbReference>
<keyword evidence="4 6" id="KW-0009">Actin-binding</keyword>
<comment type="similarity">
    <text evidence="2 6">Belongs to the ARPC3 family.</text>
</comment>
<dbReference type="PIRSF" id="PIRSF016315">
    <property type="entry name" value="ARP2/3_P21-Arc"/>
    <property type="match status" value="1"/>
</dbReference>
<organism evidence="7 8">
    <name type="scientific">Debaryomyces fabryi</name>
    <dbReference type="NCBI Taxonomy" id="58627"/>
    <lineage>
        <taxon>Eukaryota</taxon>
        <taxon>Fungi</taxon>
        <taxon>Dikarya</taxon>
        <taxon>Ascomycota</taxon>
        <taxon>Saccharomycotina</taxon>
        <taxon>Pichiomycetes</taxon>
        <taxon>Debaryomycetaceae</taxon>
        <taxon>Debaryomyces</taxon>
    </lineage>
</organism>
<evidence type="ECO:0000256" key="2">
    <source>
        <dbReference type="ARBA" id="ARBA00010856"/>
    </source>
</evidence>
<dbReference type="InterPro" id="IPR007204">
    <property type="entry name" value="ARPC3"/>
</dbReference>
<dbReference type="InterPro" id="IPR036753">
    <property type="entry name" value="ARPC3_sf"/>
</dbReference>
<dbReference type="Gene3D" id="1.10.1760.10">
    <property type="entry name" value="Actin-related protein 2/3 complex subunit 3"/>
    <property type="match status" value="1"/>
</dbReference>
<reference evidence="7 8" key="1">
    <citation type="submission" date="2015-11" db="EMBL/GenBank/DDBJ databases">
        <title>The genome of Debaryomyces fabryi.</title>
        <authorList>
            <person name="Tafer H."/>
            <person name="Lopandic K."/>
        </authorList>
    </citation>
    <scope>NUCLEOTIDE SEQUENCE [LARGE SCALE GENOMIC DNA]</scope>
    <source>
        <strain evidence="7 8">CBS 789</strain>
    </source>
</reference>
<protein>
    <recommendedName>
        <fullName evidence="6">Actin-related protein 2/3 complex subunit 3</fullName>
    </recommendedName>
</protein>
<dbReference type="AlphaFoldDB" id="A0A0V1Q6V7"/>
<accession>A0A0V1Q6V7</accession>
<dbReference type="GO" id="GO:0003779">
    <property type="term" value="F:actin binding"/>
    <property type="evidence" value="ECO:0007669"/>
    <property type="project" value="UniProtKB-KW"/>
</dbReference>
<evidence type="ECO:0000256" key="4">
    <source>
        <dbReference type="ARBA" id="ARBA00023203"/>
    </source>
</evidence>
<comment type="subunit">
    <text evidence="6">Component of the Arp2/3 complex.</text>
</comment>
<dbReference type="RefSeq" id="XP_015470192.1">
    <property type="nucleotide sequence ID" value="XM_015608999.1"/>
</dbReference>
<evidence type="ECO:0000256" key="3">
    <source>
        <dbReference type="ARBA" id="ARBA00022490"/>
    </source>
</evidence>
<comment type="function">
    <text evidence="6">Functions as component of the Arp2/3 complex which is involved in regulation of actin polymerization and together with an activating nucleation-promoting factor (NPF) mediates the formation of branched actin networks.</text>
</comment>